<dbReference type="STRING" id="1202772.A0A1V9YB37"/>
<dbReference type="PANTHER" id="PTHR22796:SF1">
    <property type="entry name" value="VWFA DOMAIN-CONTAINING PROTEIN"/>
    <property type="match status" value="1"/>
</dbReference>
<accession>A0A1V9YB37</accession>
<feature type="domain" description="VLIG-type G" evidence="1">
    <location>
        <begin position="1012"/>
        <end position="1212"/>
    </location>
</feature>
<comment type="caution">
    <text evidence="2">The sequence shown here is derived from an EMBL/GenBank/DDBJ whole genome shotgun (WGS) entry which is preliminary data.</text>
</comment>
<dbReference type="InterPro" id="IPR030383">
    <property type="entry name" value="G_VLIG_dom"/>
</dbReference>
<reference evidence="2 3" key="1">
    <citation type="journal article" date="2014" name="Genome Biol. Evol.">
        <title>The secreted proteins of Achlya hypogyna and Thraustotheca clavata identify the ancestral oomycete secretome and reveal gene acquisitions by horizontal gene transfer.</title>
        <authorList>
            <person name="Misner I."/>
            <person name="Blouin N."/>
            <person name="Leonard G."/>
            <person name="Richards T.A."/>
            <person name="Lane C.E."/>
        </authorList>
    </citation>
    <scope>NUCLEOTIDE SEQUENCE [LARGE SCALE GENOMIC DNA]</scope>
    <source>
        <strain evidence="2 3">ATCC 48635</strain>
    </source>
</reference>
<name>A0A1V9YB37_ACHHY</name>
<dbReference type="Pfam" id="PF25683">
    <property type="entry name" value="URGCP_GTPase"/>
    <property type="match status" value="1"/>
</dbReference>
<dbReference type="SUPFAM" id="SSF52540">
    <property type="entry name" value="P-loop containing nucleoside triphosphate hydrolases"/>
    <property type="match status" value="1"/>
</dbReference>
<evidence type="ECO:0000313" key="3">
    <source>
        <dbReference type="Proteomes" id="UP000243579"/>
    </source>
</evidence>
<gene>
    <name evidence="2" type="ORF">ACHHYP_15294</name>
</gene>
<sequence length="1212" mass="131552">MGLAFEDTTDKLDLEAVVTGAQAVLQSLQAAIRDADDTAVEAAVVHLTSFTTKLGLDYWTMDALKLQHRSTLHDRLTLLSDALSTAVPAPAQTPLSDSELVAHTSSGAALHGVCYCLPSTAQARLAPKAILAEPAHCRLVAATAEVTEASHVFQSVAAANAFRATVKACGLSFGLDANNEHNSDLEEHSASVTSLPLKEFDLDPASLRLLDSAVVDGMAVTTEADAWRFLEEYGSHVPSGVHRFGGILWKTSELSAVAPVSELTAACDLLVSQHLSIELEGFVDCWGGTVRQTSYADWLCEIVSRIEAVGPEAPSYAVFRHKLLQENHMWKLIDRQTTALVPVWDLLGTTPGCALAASLMRHVWLNYNVPWLGASIQQTQLQTVLEATGATPSVEVCDIPAAIEHLLQSHKAAALPDTAQLTTPSQSCSRRTLETASTSSFGHCTSTGFTTDLTPEHVEHMVTEMRSVLRGHAGDYGDSSGDDMPVPPLCVTNEPANMCAGRPLSHLLVVTPRPDKAADLPGLIWHVLKHCLSFTKELCGGIESVATASASSKAVRGRKARAIASAKPEVLRALLTLLSSLTLTARAEVHRLLLDRRCLVPYMVPTASMFRSEATALSLIDTFIGDRSASLMRDTSCTRIAVVSERPVKSSVTKDWIRGVFHVDSVHCFDRTYGSPMLTDTVAELGWGFLERNTEVTPVLPLLPYIHQFANVLIIDAGAAEEVGATLSRGCVIQWHNSDEDFDDEITDDRGDVFTVAMRCTMSSSHERITDYLLDEVPPVEAQVPVHLLHVPGVIAPSSAVSPWTSDAVAATDFALLRTVDLKLQLLFAQQAEITIALEREVHTADRQVLKQKLRGLEAQHMSLAPAIKKHPLLRHFIQTLQLPSVAEREAALVDLERQLADGCKDASECARAEYRVARDAYSATESEAHREAYEQALVTWSLTVTGMEHLWRELSHIFAVNPDKHKALPQLAARHLLDGFSLELMDGDAAMVNMKWVRAVFNRLGDALPPGARIFVLSIMGVQSSGKSTLLNFMFGTRLRTSVARCTRGVNLQLLKVDGYAAYDFILLLDTEGIRSPEYVGMEGSAWRDNRMATLAILPSDATIILTKGESTVTISEILPIVLSVYLGSELAEQYGGYLAASIRAIWTIVDTLMKNLKDNATKVDEIRRQSIGGAASVDHFGRLRATLGGDADSDVRFLGMTRGPSAPPLD</sequence>
<evidence type="ECO:0000259" key="1">
    <source>
        <dbReference type="PROSITE" id="PS51717"/>
    </source>
</evidence>
<evidence type="ECO:0000313" key="2">
    <source>
        <dbReference type="EMBL" id="OQR82945.1"/>
    </source>
</evidence>
<keyword evidence="3" id="KW-1185">Reference proteome</keyword>
<feature type="non-terminal residue" evidence="2">
    <location>
        <position position="1212"/>
    </location>
</feature>
<dbReference type="Gene3D" id="3.40.50.300">
    <property type="entry name" value="P-loop containing nucleotide triphosphate hydrolases"/>
    <property type="match status" value="1"/>
</dbReference>
<dbReference type="OrthoDB" id="72098at2759"/>
<dbReference type="PANTHER" id="PTHR22796">
    <property type="entry name" value="URG4-RELATED"/>
    <property type="match status" value="1"/>
</dbReference>
<proteinExistence type="predicted"/>
<dbReference type="Proteomes" id="UP000243579">
    <property type="component" value="Unassembled WGS sequence"/>
</dbReference>
<dbReference type="AlphaFoldDB" id="A0A1V9YB37"/>
<dbReference type="InterPro" id="IPR027417">
    <property type="entry name" value="P-loop_NTPase"/>
</dbReference>
<protein>
    <recommendedName>
        <fullName evidence="1">VLIG-type G domain-containing protein</fullName>
    </recommendedName>
</protein>
<dbReference type="GO" id="GO:0005525">
    <property type="term" value="F:GTP binding"/>
    <property type="evidence" value="ECO:0007669"/>
    <property type="project" value="InterPro"/>
</dbReference>
<dbReference type="PROSITE" id="PS51717">
    <property type="entry name" value="G_VLIG"/>
    <property type="match status" value="1"/>
</dbReference>
<organism evidence="2 3">
    <name type="scientific">Achlya hypogyna</name>
    <name type="common">Oomycete</name>
    <name type="synonym">Protoachlya hypogyna</name>
    <dbReference type="NCBI Taxonomy" id="1202772"/>
    <lineage>
        <taxon>Eukaryota</taxon>
        <taxon>Sar</taxon>
        <taxon>Stramenopiles</taxon>
        <taxon>Oomycota</taxon>
        <taxon>Saprolegniomycetes</taxon>
        <taxon>Saprolegniales</taxon>
        <taxon>Achlyaceae</taxon>
        <taxon>Achlya</taxon>
    </lineage>
</organism>
<dbReference type="EMBL" id="JNBR01002408">
    <property type="protein sequence ID" value="OQR82945.1"/>
    <property type="molecule type" value="Genomic_DNA"/>
</dbReference>